<dbReference type="Gene3D" id="3.40.50.720">
    <property type="entry name" value="NAD(P)-binding Rossmann-like Domain"/>
    <property type="match status" value="1"/>
</dbReference>
<evidence type="ECO:0000259" key="1">
    <source>
        <dbReference type="Pfam" id="PF01370"/>
    </source>
</evidence>
<sequence length="313" mass="34141">MRDVLVIGGNRYFGKRLIDRLIAAGDRVTVLNRGSASPPAGAIHLVADRDDEAALNSALGDRTFDVVVDQVCYTPRQAAIARRVFAGGRTRRYVMTSTIEVYEYEDSLVYEDTVLPVREDAVDPRTVPVDLQLPWHKPEFLETHYGEGKRQAEAVFTADGTEFAYTAVRVAHVLGGADDFTGRLDHYAQRIRTGTPIAVPTENRPATYIHVQEIADFLFWTVGENFTGPVNAASHGLLTTEELCAAVARHIPAGKAVFQNVDVGQVSPFSFARSYGMDNSRATGLGFTFGHVQEWLPRAVAETLGAEAGGGSE</sequence>
<reference evidence="2 3" key="1">
    <citation type="submission" date="2023-07" db="EMBL/GenBank/DDBJ databases">
        <title>Comparative genomics of wheat-associated soil bacteria to identify genetic determinants of phenazine resistance.</title>
        <authorList>
            <person name="Mouncey N."/>
        </authorList>
    </citation>
    <scope>NUCLEOTIDE SEQUENCE [LARGE SCALE GENOMIC DNA]</scope>
    <source>
        <strain evidence="2 3">W2I16</strain>
    </source>
</reference>
<dbReference type="InterPro" id="IPR050177">
    <property type="entry name" value="Lipid_A_modif_metabolic_enz"/>
</dbReference>
<dbReference type="EMBL" id="JAUSZS010000003">
    <property type="protein sequence ID" value="MDQ0932759.1"/>
    <property type="molecule type" value="Genomic_DNA"/>
</dbReference>
<dbReference type="PANTHER" id="PTHR43245">
    <property type="entry name" value="BIFUNCTIONAL POLYMYXIN RESISTANCE PROTEIN ARNA"/>
    <property type="match status" value="1"/>
</dbReference>
<dbReference type="InterPro" id="IPR036291">
    <property type="entry name" value="NAD(P)-bd_dom_sf"/>
</dbReference>
<dbReference type="RefSeq" id="WP_307626635.1">
    <property type="nucleotide sequence ID" value="NZ_JAUSZS010000003.1"/>
</dbReference>
<gene>
    <name evidence="2" type="ORF">QFZ49_002689</name>
</gene>
<feature type="domain" description="NAD-dependent epimerase/dehydratase" evidence="1">
    <location>
        <begin position="4"/>
        <end position="224"/>
    </location>
</feature>
<protein>
    <submittedName>
        <fullName evidence="2">Nucleoside-diphosphate-sugar epimerase</fullName>
    </submittedName>
</protein>
<keyword evidence="3" id="KW-1185">Reference proteome</keyword>
<evidence type="ECO:0000313" key="2">
    <source>
        <dbReference type="EMBL" id="MDQ0932759.1"/>
    </source>
</evidence>
<dbReference type="Pfam" id="PF01370">
    <property type="entry name" value="Epimerase"/>
    <property type="match status" value="1"/>
</dbReference>
<evidence type="ECO:0000313" key="3">
    <source>
        <dbReference type="Proteomes" id="UP001223072"/>
    </source>
</evidence>
<organism evidence="2 3">
    <name type="scientific">Streptomyces turgidiscabies</name>
    <dbReference type="NCBI Taxonomy" id="85558"/>
    <lineage>
        <taxon>Bacteria</taxon>
        <taxon>Bacillati</taxon>
        <taxon>Actinomycetota</taxon>
        <taxon>Actinomycetes</taxon>
        <taxon>Kitasatosporales</taxon>
        <taxon>Streptomycetaceae</taxon>
        <taxon>Streptomyces</taxon>
    </lineage>
</organism>
<dbReference type="InterPro" id="IPR001509">
    <property type="entry name" value="Epimerase_deHydtase"/>
</dbReference>
<dbReference type="Proteomes" id="UP001223072">
    <property type="component" value="Unassembled WGS sequence"/>
</dbReference>
<proteinExistence type="predicted"/>
<accession>A0ABU0RLC0</accession>
<comment type="caution">
    <text evidence="2">The sequence shown here is derived from an EMBL/GenBank/DDBJ whole genome shotgun (WGS) entry which is preliminary data.</text>
</comment>
<dbReference type="SUPFAM" id="SSF51735">
    <property type="entry name" value="NAD(P)-binding Rossmann-fold domains"/>
    <property type="match status" value="1"/>
</dbReference>
<name>A0ABU0RLC0_9ACTN</name>